<feature type="region of interest" description="Disordered" evidence="1">
    <location>
        <begin position="17"/>
        <end position="39"/>
    </location>
</feature>
<sequence length="39" mass="4763">MWIENCLNFITEGNEKKRKEKIKRGKKKKGPRILRFTDQ</sequence>
<evidence type="ECO:0000256" key="1">
    <source>
        <dbReference type="SAM" id="MobiDB-lite"/>
    </source>
</evidence>
<reference evidence="2" key="1">
    <citation type="submission" date="2018-02" db="EMBL/GenBank/DDBJ databases">
        <title>Rhizophora mucronata_Transcriptome.</title>
        <authorList>
            <person name="Meera S.P."/>
            <person name="Sreeshan A."/>
            <person name="Augustine A."/>
        </authorList>
    </citation>
    <scope>NUCLEOTIDE SEQUENCE</scope>
    <source>
        <tissue evidence="2">Leaf</tissue>
    </source>
</reference>
<organism evidence="2">
    <name type="scientific">Rhizophora mucronata</name>
    <name type="common">Asiatic mangrove</name>
    <dbReference type="NCBI Taxonomy" id="61149"/>
    <lineage>
        <taxon>Eukaryota</taxon>
        <taxon>Viridiplantae</taxon>
        <taxon>Streptophyta</taxon>
        <taxon>Embryophyta</taxon>
        <taxon>Tracheophyta</taxon>
        <taxon>Spermatophyta</taxon>
        <taxon>Magnoliopsida</taxon>
        <taxon>eudicotyledons</taxon>
        <taxon>Gunneridae</taxon>
        <taxon>Pentapetalae</taxon>
        <taxon>rosids</taxon>
        <taxon>fabids</taxon>
        <taxon>Malpighiales</taxon>
        <taxon>Rhizophoraceae</taxon>
        <taxon>Rhizophora</taxon>
    </lineage>
</organism>
<protein>
    <submittedName>
        <fullName evidence="2">Uncharacterized protein</fullName>
    </submittedName>
</protein>
<dbReference type="EMBL" id="GGEC01085039">
    <property type="protein sequence ID" value="MBX65523.1"/>
    <property type="molecule type" value="Transcribed_RNA"/>
</dbReference>
<accession>A0A2P2QEU0</accession>
<feature type="compositionally biased region" description="Basic residues" evidence="1">
    <location>
        <begin position="17"/>
        <end position="32"/>
    </location>
</feature>
<proteinExistence type="predicted"/>
<name>A0A2P2QEU0_RHIMU</name>
<dbReference type="AlphaFoldDB" id="A0A2P2QEU0"/>
<evidence type="ECO:0000313" key="2">
    <source>
        <dbReference type="EMBL" id="MBX65523.1"/>
    </source>
</evidence>